<evidence type="ECO:0000313" key="2">
    <source>
        <dbReference type="EMBL" id="KAF9499337.1"/>
    </source>
</evidence>
<dbReference type="SMART" id="SM00855">
    <property type="entry name" value="PGAM"/>
    <property type="match status" value="1"/>
</dbReference>
<protein>
    <submittedName>
        <fullName evidence="2">Uncharacterized protein</fullName>
    </submittedName>
</protein>
<dbReference type="EMBL" id="MU154532">
    <property type="protein sequence ID" value="KAF9499337.1"/>
    <property type="molecule type" value="Genomic_DNA"/>
</dbReference>
<dbReference type="Pfam" id="PF00300">
    <property type="entry name" value="His_Phos_1"/>
    <property type="match status" value="1"/>
</dbReference>
<dbReference type="SUPFAM" id="SSF53254">
    <property type="entry name" value="Phosphoglycerate mutase-like"/>
    <property type="match status" value="1"/>
</dbReference>
<accession>A0A9P6A5D6</accession>
<gene>
    <name evidence="2" type="ORF">BDN71DRAFT_1586787</name>
</gene>
<evidence type="ECO:0000256" key="1">
    <source>
        <dbReference type="SAM" id="MobiDB-lite"/>
    </source>
</evidence>
<evidence type="ECO:0000313" key="3">
    <source>
        <dbReference type="Proteomes" id="UP000807025"/>
    </source>
</evidence>
<reference evidence="2" key="1">
    <citation type="submission" date="2020-11" db="EMBL/GenBank/DDBJ databases">
        <authorList>
            <consortium name="DOE Joint Genome Institute"/>
            <person name="Ahrendt S."/>
            <person name="Riley R."/>
            <person name="Andreopoulos W."/>
            <person name="Labutti K."/>
            <person name="Pangilinan J."/>
            <person name="Ruiz-Duenas F.J."/>
            <person name="Barrasa J.M."/>
            <person name="Sanchez-Garcia M."/>
            <person name="Camarero S."/>
            <person name="Miyauchi S."/>
            <person name="Serrano A."/>
            <person name="Linde D."/>
            <person name="Babiker R."/>
            <person name="Drula E."/>
            <person name="Ayuso-Fernandez I."/>
            <person name="Pacheco R."/>
            <person name="Padilla G."/>
            <person name="Ferreira P."/>
            <person name="Barriuso J."/>
            <person name="Kellner H."/>
            <person name="Castanera R."/>
            <person name="Alfaro M."/>
            <person name="Ramirez L."/>
            <person name="Pisabarro A.G."/>
            <person name="Kuo A."/>
            <person name="Tritt A."/>
            <person name="Lipzen A."/>
            <person name="He G."/>
            <person name="Yan M."/>
            <person name="Ng V."/>
            <person name="Cullen D."/>
            <person name="Martin F."/>
            <person name="Rosso M.-N."/>
            <person name="Henrissat B."/>
            <person name="Hibbett D."/>
            <person name="Martinez A.T."/>
            <person name="Grigoriev I.V."/>
        </authorList>
    </citation>
    <scope>NUCLEOTIDE SEQUENCE</scope>
    <source>
        <strain evidence="2">ATCC 90797</strain>
    </source>
</reference>
<feature type="region of interest" description="Disordered" evidence="1">
    <location>
        <begin position="208"/>
        <end position="237"/>
    </location>
</feature>
<comment type="caution">
    <text evidence="2">The sequence shown here is derived from an EMBL/GenBank/DDBJ whole genome shotgun (WGS) entry which is preliminary data.</text>
</comment>
<dbReference type="InterPro" id="IPR029033">
    <property type="entry name" value="His_PPase_superfam"/>
</dbReference>
<organism evidence="2 3">
    <name type="scientific">Pleurotus eryngii</name>
    <name type="common">Boletus of the steppes</name>
    <dbReference type="NCBI Taxonomy" id="5323"/>
    <lineage>
        <taxon>Eukaryota</taxon>
        <taxon>Fungi</taxon>
        <taxon>Dikarya</taxon>
        <taxon>Basidiomycota</taxon>
        <taxon>Agaricomycotina</taxon>
        <taxon>Agaricomycetes</taxon>
        <taxon>Agaricomycetidae</taxon>
        <taxon>Agaricales</taxon>
        <taxon>Pleurotineae</taxon>
        <taxon>Pleurotaceae</taxon>
        <taxon>Pleurotus</taxon>
    </lineage>
</organism>
<dbReference type="Proteomes" id="UP000807025">
    <property type="component" value="Unassembled WGS sequence"/>
</dbReference>
<dbReference type="AlphaFoldDB" id="A0A9P6A5D6"/>
<name>A0A9P6A5D6_PLEER</name>
<keyword evidence="3" id="KW-1185">Reference proteome</keyword>
<proteinExistence type="predicted"/>
<dbReference type="Gene3D" id="3.40.50.1240">
    <property type="entry name" value="Phosphoglycerate mutase-like"/>
    <property type="match status" value="2"/>
</dbReference>
<dbReference type="InterPro" id="IPR013078">
    <property type="entry name" value="His_Pase_superF_clade-1"/>
</dbReference>
<dbReference type="CDD" id="cd07040">
    <property type="entry name" value="HP"/>
    <property type="match status" value="1"/>
</dbReference>
<dbReference type="OrthoDB" id="354304at2759"/>
<sequence length="355" mass="40756">MDKNKLDQETEGRMRPMIDKWKISAESLEREFESTESPWKFLLILNLFSFRATPDSKDTRLNALFLDGIRNGKWSPIYSHPLFSTKWLMSTQFSQFDNLPTPLLDIVKEAHREIVVKFEQYRLGQNPSESMKRPAPLWLSVSFVRHGESQSNAGSSRIMDPQLTSRGRYQAAALGKHQKVEKEIFVELDLGAEVKALLIAGRSDEAHSLRTDNGRAVQPTSVRRRHRTPGGESQEDAARRAQLALLHLIFDHGVQLVSPPEQASDDSHSWDGTLIDGIPHLVVVGHNLFLSELFESLKCWEAATHVETMVYRNAGWTRHLLRLDWPGDEDEDYNLNSYQGFWFGLRLKNWYKMGL</sequence>